<comment type="caution">
    <text evidence="1">The sequence shown here is derived from an EMBL/GenBank/DDBJ whole genome shotgun (WGS) entry which is preliminary data.</text>
</comment>
<dbReference type="EMBL" id="JBHRYC010000006">
    <property type="protein sequence ID" value="MFC3635873.1"/>
    <property type="molecule type" value="Genomic_DNA"/>
</dbReference>
<reference evidence="2" key="1">
    <citation type="journal article" date="2019" name="Int. J. Syst. Evol. Microbiol.">
        <title>The Global Catalogue of Microorganisms (GCM) 10K type strain sequencing project: providing services to taxonomists for standard genome sequencing and annotation.</title>
        <authorList>
            <consortium name="The Broad Institute Genomics Platform"/>
            <consortium name="The Broad Institute Genome Sequencing Center for Infectious Disease"/>
            <person name="Wu L."/>
            <person name="Ma J."/>
        </authorList>
    </citation>
    <scope>NUCLEOTIDE SEQUENCE [LARGE SCALE GENOMIC DNA]</scope>
    <source>
        <strain evidence="2">KCTC 42282</strain>
    </source>
</reference>
<dbReference type="Proteomes" id="UP001595704">
    <property type="component" value="Unassembled WGS sequence"/>
</dbReference>
<proteinExistence type="predicted"/>
<organism evidence="1 2">
    <name type="scientific">Camelimonas fluminis</name>
    <dbReference type="NCBI Taxonomy" id="1576911"/>
    <lineage>
        <taxon>Bacteria</taxon>
        <taxon>Pseudomonadati</taxon>
        <taxon>Pseudomonadota</taxon>
        <taxon>Alphaproteobacteria</taxon>
        <taxon>Hyphomicrobiales</taxon>
        <taxon>Chelatococcaceae</taxon>
        <taxon>Camelimonas</taxon>
    </lineage>
</organism>
<gene>
    <name evidence="1" type="ORF">ACFONL_00475</name>
</gene>
<protein>
    <submittedName>
        <fullName evidence="1">Uncharacterized protein</fullName>
    </submittedName>
</protein>
<keyword evidence="2" id="KW-1185">Reference proteome</keyword>
<name>A0ABV7UBH6_9HYPH</name>
<accession>A0ABV7UBH6</accession>
<dbReference type="RefSeq" id="WP_191319707.1">
    <property type="nucleotide sequence ID" value="NZ_BNCG01000010.1"/>
</dbReference>
<evidence type="ECO:0000313" key="1">
    <source>
        <dbReference type="EMBL" id="MFC3635873.1"/>
    </source>
</evidence>
<evidence type="ECO:0000313" key="2">
    <source>
        <dbReference type="Proteomes" id="UP001595704"/>
    </source>
</evidence>
<sequence>MPILHNPALRHLVRLAGCVAALSAPQARASASTGQVRNLECSEQAGSACRGSRQNPENYNVCFKVEYAACMQSTR</sequence>